<protein>
    <recommendedName>
        <fullName evidence="1">Transcription regulator HTH AraC- type ligand binding domain-containing protein</fullName>
    </recommendedName>
</protein>
<dbReference type="KEGG" id="rtc:APU90_04150"/>
<dbReference type="EMBL" id="PSWU01000004">
    <property type="protein sequence ID" value="PPI16226.1"/>
    <property type="molecule type" value="Genomic_DNA"/>
</dbReference>
<evidence type="ECO:0000313" key="2">
    <source>
        <dbReference type="EMBL" id="PPI16226.1"/>
    </source>
</evidence>
<proteinExistence type="predicted"/>
<gene>
    <name evidence="2" type="ORF">C5C51_02100</name>
</gene>
<dbReference type="AlphaFoldDB" id="A0A2S5Y8K4"/>
<comment type="caution">
    <text evidence="2">The sequence shown here is derived from an EMBL/GenBank/DDBJ whole genome shotgun (WGS) entry which is preliminary data.</text>
</comment>
<feature type="domain" description="Transcription regulator HTH AraC- type ligand binding" evidence="1">
    <location>
        <begin position="33"/>
        <end position="121"/>
    </location>
</feature>
<reference evidence="2 3" key="1">
    <citation type="submission" date="2018-02" db="EMBL/GenBank/DDBJ databases">
        <title>Bacteriophage NCPPB3778 and a type I-E CRISPR drive the evolution of the US Biological Select Agent, Rathayibacter toxicus.</title>
        <authorList>
            <person name="Davis E.W.II."/>
            <person name="Tabima J.F."/>
            <person name="Weisberg A.J."/>
            <person name="Lopes L.D."/>
            <person name="Wiseman M.S."/>
            <person name="Wiseman M.S."/>
            <person name="Pupko T."/>
            <person name="Belcher M.S."/>
            <person name="Sechler A.J."/>
            <person name="Tancos M.A."/>
            <person name="Schroeder B.K."/>
            <person name="Murray T.D."/>
            <person name="Luster D.G."/>
            <person name="Schneider W.L."/>
            <person name="Rogers E."/>
            <person name="Andreote F.D."/>
            <person name="Grunwald N.J."/>
            <person name="Putnam M.L."/>
            <person name="Chang J.H."/>
        </authorList>
    </citation>
    <scope>NUCLEOTIDE SEQUENCE [LARGE SCALE GENOMIC DNA]</scope>
    <source>
        <strain evidence="2 3">FH99</strain>
    </source>
</reference>
<dbReference type="GeneID" id="93667899"/>
<dbReference type="CDD" id="cd02208">
    <property type="entry name" value="cupin_RmlC-like"/>
    <property type="match status" value="1"/>
</dbReference>
<evidence type="ECO:0000313" key="3">
    <source>
        <dbReference type="Proteomes" id="UP000237966"/>
    </source>
</evidence>
<evidence type="ECO:0000259" key="1">
    <source>
        <dbReference type="Pfam" id="PF14525"/>
    </source>
</evidence>
<dbReference type="Proteomes" id="UP000237966">
    <property type="component" value="Unassembled WGS sequence"/>
</dbReference>
<dbReference type="Pfam" id="PF14525">
    <property type="entry name" value="AraC_binding_2"/>
    <property type="match status" value="1"/>
</dbReference>
<dbReference type="InterPro" id="IPR035418">
    <property type="entry name" value="AraC-bd_2"/>
</dbReference>
<dbReference type="KEGG" id="rtx:TI83_02325"/>
<dbReference type="InterPro" id="IPR011051">
    <property type="entry name" value="RmlC_Cupin_sf"/>
</dbReference>
<sequence length="203" mass="22230">MTRQRSVASRTVRAHQVSGATAERVLARLGWRRVDPADRLPLRLEGESLLARDIGLLRLRHCAGTYEAEPALTQSALLLVQLEGTAVLHVNGRPIELHPSCVLFLPPGHQLQLVSEEPTMRIEVRQWRDSWGAGLPDDAIEAPEVYLSLLLITVSAMLTSSAPINDRVFTFLVRAVESAANALISELGGIPERGYPAEDCEGI</sequence>
<name>A0A2S5Y8K4_9MICO</name>
<accession>A0A2S5Y8K4</accession>
<organism evidence="2 3">
    <name type="scientific">Rathayibacter toxicus</name>
    <dbReference type="NCBI Taxonomy" id="145458"/>
    <lineage>
        <taxon>Bacteria</taxon>
        <taxon>Bacillati</taxon>
        <taxon>Actinomycetota</taxon>
        <taxon>Actinomycetes</taxon>
        <taxon>Micrococcales</taxon>
        <taxon>Microbacteriaceae</taxon>
        <taxon>Rathayibacter</taxon>
    </lineage>
</organism>
<dbReference type="SUPFAM" id="SSF51182">
    <property type="entry name" value="RmlC-like cupins"/>
    <property type="match status" value="1"/>
</dbReference>
<dbReference type="RefSeq" id="WP_027692639.1">
    <property type="nucleotide sequence ID" value="NZ_CP010848.1"/>
</dbReference>